<gene>
    <name evidence="2" type="ORF">K505DRAFT_147239</name>
</gene>
<evidence type="ECO:0000313" key="2">
    <source>
        <dbReference type="EMBL" id="KAF2786357.1"/>
    </source>
</evidence>
<proteinExistence type="predicted"/>
<reference evidence="2" key="1">
    <citation type="journal article" date="2020" name="Stud. Mycol.">
        <title>101 Dothideomycetes genomes: a test case for predicting lifestyles and emergence of pathogens.</title>
        <authorList>
            <person name="Haridas S."/>
            <person name="Albert R."/>
            <person name="Binder M."/>
            <person name="Bloem J."/>
            <person name="Labutti K."/>
            <person name="Salamov A."/>
            <person name="Andreopoulos B."/>
            <person name="Baker S."/>
            <person name="Barry K."/>
            <person name="Bills G."/>
            <person name="Bluhm B."/>
            <person name="Cannon C."/>
            <person name="Castanera R."/>
            <person name="Culley D."/>
            <person name="Daum C."/>
            <person name="Ezra D."/>
            <person name="Gonzalez J."/>
            <person name="Henrissat B."/>
            <person name="Kuo A."/>
            <person name="Liang C."/>
            <person name="Lipzen A."/>
            <person name="Lutzoni F."/>
            <person name="Magnuson J."/>
            <person name="Mondo S."/>
            <person name="Nolan M."/>
            <person name="Ohm R."/>
            <person name="Pangilinan J."/>
            <person name="Park H.-J."/>
            <person name="Ramirez L."/>
            <person name="Alfaro M."/>
            <person name="Sun H."/>
            <person name="Tritt A."/>
            <person name="Yoshinaga Y."/>
            <person name="Zwiers L.-H."/>
            <person name="Turgeon B."/>
            <person name="Goodwin S."/>
            <person name="Spatafora J."/>
            <person name="Crous P."/>
            <person name="Grigoriev I."/>
        </authorList>
    </citation>
    <scope>NUCLEOTIDE SEQUENCE</scope>
    <source>
        <strain evidence="2">CBS 109.77</strain>
    </source>
</reference>
<dbReference type="AlphaFoldDB" id="A0A6A6WRB4"/>
<dbReference type="Proteomes" id="UP000799757">
    <property type="component" value="Unassembled WGS sequence"/>
</dbReference>
<sequence>MVQSTVKAHDLHAENAIVVSIWAKWVRRRAAPDRESSSTATPQSRPSPSAAPRLELSPHDQPPRYFCNLCCVLPNAAMAMPSHLAFHRLATHPAGSPVSSRSHSFATSVDAFGAIPHRRFSSENQNRLANHGLPLSSMILALCRTTHATSASSWPPRLHHAVRTSPCVECHST</sequence>
<evidence type="ECO:0000256" key="1">
    <source>
        <dbReference type="SAM" id="MobiDB-lite"/>
    </source>
</evidence>
<evidence type="ECO:0000313" key="3">
    <source>
        <dbReference type="Proteomes" id="UP000799757"/>
    </source>
</evidence>
<accession>A0A6A6WRB4</accession>
<protein>
    <submittedName>
        <fullName evidence="2">Uncharacterized protein</fullName>
    </submittedName>
</protein>
<organism evidence="2 3">
    <name type="scientific">Melanomma pulvis-pyrius CBS 109.77</name>
    <dbReference type="NCBI Taxonomy" id="1314802"/>
    <lineage>
        <taxon>Eukaryota</taxon>
        <taxon>Fungi</taxon>
        <taxon>Dikarya</taxon>
        <taxon>Ascomycota</taxon>
        <taxon>Pezizomycotina</taxon>
        <taxon>Dothideomycetes</taxon>
        <taxon>Pleosporomycetidae</taxon>
        <taxon>Pleosporales</taxon>
        <taxon>Melanommataceae</taxon>
        <taxon>Melanomma</taxon>
    </lineage>
</organism>
<dbReference type="EMBL" id="MU002483">
    <property type="protein sequence ID" value="KAF2786357.1"/>
    <property type="molecule type" value="Genomic_DNA"/>
</dbReference>
<feature type="compositionally biased region" description="Low complexity" evidence="1">
    <location>
        <begin position="37"/>
        <end position="53"/>
    </location>
</feature>
<name>A0A6A6WRB4_9PLEO</name>
<keyword evidence="3" id="KW-1185">Reference proteome</keyword>
<feature type="region of interest" description="Disordered" evidence="1">
    <location>
        <begin position="32"/>
        <end position="57"/>
    </location>
</feature>